<organism evidence="1 2">
    <name type="scientific">Coccomyxa subellipsoidea</name>
    <dbReference type="NCBI Taxonomy" id="248742"/>
    <lineage>
        <taxon>Eukaryota</taxon>
        <taxon>Viridiplantae</taxon>
        <taxon>Chlorophyta</taxon>
        <taxon>core chlorophytes</taxon>
        <taxon>Trebouxiophyceae</taxon>
        <taxon>Trebouxiophyceae incertae sedis</taxon>
        <taxon>Coccomyxaceae</taxon>
        <taxon>Coccomyxa</taxon>
    </lineage>
</organism>
<name>A0ABR2YHL0_9CHLO</name>
<dbReference type="Proteomes" id="UP001491310">
    <property type="component" value="Unassembled WGS sequence"/>
</dbReference>
<evidence type="ECO:0008006" key="3">
    <source>
        <dbReference type="Google" id="ProtNLM"/>
    </source>
</evidence>
<accession>A0ABR2YHL0</accession>
<gene>
    <name evidence="1" type="ORF">WJX75_002084</name>
</gene>
<comment type="caution">
    <text evidence="1">The sequence shown here is derived from an EMBL/GenBank/DDBJ whole genome shotgun (WGS) entry which is preliminary data.</text>
</comment>
<proteinExistence type="predicted"/>
<protein>
    <recommendedName>
        <fullName evidence="3">VASt domain-containing protein</fullName>
    </recommendedName>
</protein>
<reference evidence="1 2" key="1">
    <citation type="journal article" date="2024" name="Nat. Commun.">
        <title>Phylogenomics reveals the evolutionary origins of lichenization in chlorophyte algae.</title>
        <authorList>
            <person name="Puginier C."/>
            <person name="Libourel C."/>
            <person name="Otte J."/>
            <person name="Skaloud P."/>
            <person name="Haon M."/>
            <person name="Grisel S."/>
            <person name="Petersen M."/>
            <person name="Berrin J.G."/>
            <person name="Delaux P.M."/>
            <person name="Dal Grande F."/>
            <person name="Keller J."/>
        </authorList>
    </citation>
    <scope>NUCLEOTIDE SEQUENCE [LARGE SCALE GENOMIC DNA]</scope>
    <source>
        <strain evidence="1 2">SAG 216-7</strain>
    </source>
</reference>
<dbReference type="PANTHER" id="PTHR35716">
    <property type="entry name" value="OS05G0574700 PROTEIN-RELATED"/>
    <property type="match status" value="1"/>
</dbReference>
<evidence type="ECO:0000313" key="2">
    <source>
        <dbReference type="Proteomes" id="UP001491310"/>
    </source>
</evidence>
<dbReference type="PANTHER" id="PTHR35716:SF4">
    <property type="entry name" value="ARGININE DECARBOXYLASE"/>
    <property type="match status" value="1"/>
</dbReference>
<dbReference type="EMBL" id="JALJOT010000011">
    <property type="protein sequence ID" value="KAK9905556.1"/>
    <property type="molecule type" value="Genomic_DNA"/>
</dbReference>
<keyword evidence="2" id="KW-1185">Reference proteome</keyword>
<sequence>MIASRATPSECHSWLGTETWIPFKEFSNTLHSPPQNALLNCESWRAVSNVVFPSSRSGNKAVQAVEVIAMQHKGEGRLRPFVFTFCLERVDVGPYKGCWMTVGLRCGNYST</sequence>
<evidence type="ECO:0000313" key="1">
    <source>
        <dbReference type="EMBL" id="KAK9905556.1"/>
    </source>
</evidence>